<dbReference type="Proteomes" id="UP000245918">
    <property type="component" value="Chromosome"/>
</dbReference>
<gene>
    <name evidence="1" type="ORF">DCL27_11645</name>
</gene>
<keyword evidence="2" id="KW-1185">Reference proteome</keyword>
<evidence type="ECO:0000313" key="2">
    <source>
        <dbReference type="Proteomes" id="UP000245918"/>
    </source>
</evidence>
<protein>
    <submittedName>
        <fullName evidence="1">Type 1 fimbrial protein</fullName>
    </submittedName>
</protein>
<proteinExistence type="predicted"/>
<organism evidence="1 2">
    <name type="scientific">Edwardsiella tarda ATCC 15947 = NBRC 105688</name>
    <dbReference type="NCBI Taxonomy" id="667121"/>
    <lineage>
        <taxon>Bacteria</taxon>
        <taxon>Pseudomonadati</taxon>
        <taxon>Pseudomonadota</taxon>
        <taxon>Gammaproteobacteria</taxon>
        <taxon>Enterobacterales</taxon>
        <taxon>Hafniaceae</taxon>
        <taxon>Edwardsiella</taxon>
    </lineage>
</organism>
<reference evidence="1" key="1">
    <citation type="submission" date="2021-09" db="EMBL/GenBank/DDBJ databases">
        <title>Comparative genomics of Edwardsiella genus reveals species-based diversity.</title>
        <authorList>
            <person name="Tekedar H.C."/>
            <person name="Kumru S."/>
            <person name="Waldbieser G.C."/>
            <person name="Reichley S.R."/>
            <person name="Lawrence M.L."/>
            <person name="Griffin M.J."/>
        </authorList>
    </citation>
    <scope>NUCLEOTIDE SEQUENCE</scope>
    <source>
        <strain evidence="1">ATCC 15947</strain>
    </source>
</reference>
<dbReference type="EMBL" id="CP084506">
    <property type="protein sequence ID" value="UCP99315.1"/>
    <property type="molecule type" value="Genomic_DNA"/>
</dbReference>
<accession>A0AC61TF62</accession>
<sequence>MKKILLPVMALSASVMSGQVSAANGTVNFTGEIINSTCQVSGDSKNIDVYLGKYPTSAFKAIGDKSASKAFQINLEQCEPGTYTVRFDGNTVAGHPDLLAVSGDGSTAAAQGLGIEITDINGKHFAIANKATGEEPTVKVVGDKKAVFNLQARYRSYADTVTAGLANATSPFTIEYK</sequence>
<name>A0AC61TF62_EDWTA</name>
<evidence type="ECO:0000313" key="1">
    <source>
        <dbReference type="EMBL" id="UCP99315.1"/>
    </source>
</evidence>